<proteinExistence type="evidence at transcript level"/>
<feature type="region of interest" description="Disordered" evidence="1">
    <location>
        <begin position="1"/>
        <end position="68"/>
    </location>
</feature>
<accession>D0IQC6</accession>
<dbReference type="AlphaFoldDB" id="D0IQC6"/>
<reference evidence="2" key="1">
    <citation type="submission" date="2009-10" db="EMBL/GenBank/DDBJ databases">
        <authorList>
            <person name="Carlson J."/>
            <person name="Booth B."/>
            <person name="Frise E."/>
            <person name="Sandler J."/>
            <person name="Wan K."/>
            <person name="Yu C."/>
            <person name="Celniker S."/>
        </authorList>
    </citation>
    <scope>NUCLEOTIDE SEQUENCE</scope>
</reference>
<name>D0IQC6_DROME</name>
<protein>
    <submittedName>
        <fullName evidence="2">MIP07516p</fullName>
    </submittedName>
</protein>
<evidence type="ECO:0000256" key="1">
    <source>
        <dbReference type="SAM" id="MobiDB-lite"/>
    </source>
</evidence>
<evidence type="ECO:0000313" key="2">
    <source>
        <dbReference type="EMBL" id="ACY07069.1"/>
    </source>
</evidence>
<organism evidence="2">
    <name type="scientific">Drosophila melanogaster</name>
    <name type="common">Fruit fly</name>
    <dbReference type="NCBI Taxonomy" id="7227"/>
    <lineage>
        <taxon>Eukaryota</taxon>
        <taxon>Metazoa</taxon>
        <taxon>Ecdysozoa</taxon>
        <taxon>Arthropoda</taxon>
        <taxon>Hexapoda</taxon>
        <taxon>Insecta</taxon>
        <taxon>Pterygota</taxon>
        <taxon>Neoptera</taxon>
        <taxon>Endopterygota</taxon>
        <taxon>Diptera</taxon>
        <taxon>Brachycera</taxon>
        <taxon>Muscomorpha</taxon>
        <taxon>Ephydroidea</taxon>
        <taxon>Drosophilidae</taxon>
        <taxon>Drosophila</taxon>
        <taxon>Sophophora</taxon>
    </lineage>
</organism>
<sequence length="68" mass="7116">MSVISTRPLPIPTRSARRSHNRPQLHGASGMPTSPFPSPSKFASPSGGRLLSGERDIAAVKTPPAGIQ</sequence>
<dbReference type="EMBL" id="BT100164">
    <property type="protein sequence ID" value="ACY07069.1"/>
    <property type="molecule type" value="mRNA"/>
</dbReference>